<dbReference type="InterPro" id="IPR013325">
    <property type="entry name" value="RNA_pol_sigma_r2"/>
</dbReference>
<evidence type="ECO:0000259" key="2">
    <source>
        <dbReference type="Pfam" id="PF00188"/>
    </source>
</evidence>
<dbReference type="CDD" id="cd05379">
    <property type="entry name" value="CAP_bacterial"/>
    <property type="match status" value="1"/>
</dbReference>
<sequence length="545" mass="56401">MRAQIPDVTALAAAARAGDVEARDALITACLPLVYNVVGRALDGHADVDDVVQETLLRVVDGLGDLRDPARFRSWLVAIAMNQVRDRAAAREKQAVADLDAAREVPDPHADFVGVTILRLGLSGQRREVAEATRWLDEDDRSLLALWWLEAAGDLTRAELAESLGLSAQHAAVRVQRMKAQLEIARGVVRALAADPRCAELEDVLTAWDGKPSGLWRKRIARHVRECDTCAAYGKGLVPAERLLAGVPLVVPMPYGHAAAGDAPPLDPASASASANQSANAVDGTGVPQNDPGSAAVDPAADPSAAGDAAQAQTHVPGAGSEPTGTTPPDASGPSALTSHLGPLTLGTAVVAVLAVLAVLLLRPDGGSPDAVAPASVPAPPASVPAPAPTPPPSAEPSAAAPPPTTSAPPPPSPTRTVPSLEQQVLDLVNVERAKAGCGAVRLDPKLHSAAQKHAQDMAARRYFDHQAPDGTGPGDRITAAGYRWSAWAENLNQGPTAAPSAVTTWMDSSVHRKNMLDCDLTQMGVGTATGPRGMLWTQVLAAPM</sequence>
<accession>A0ABV3DM74</accession>
<dbReference type="EMBL" id="JBEZFP010000073">
    <property type="protein sequence ID" value="MEU8136838.1"/>
    <property type="molecule type" value="Genomic_DNA"/>
</dbReference>
<dbReference type="InterPro" id="IPR014044">
    <property type="entry name" value="CAP_dom"/>
</dbReference>
<feature type="compositionally biased region" description="Low complexity" evidence="1">
    <location>
        <begin position="265"/>
        <end position="281"/>
    </location>
</feature>
<dbReference type="InterPro" id="IPR035940">
    <property type="entry name" value="CAP_sf"/>
</dbReference>
<feature type="compositionally biased region" description="Low complexity" evidence="1">
    <location>
        <begin position="291"/>
        <end position="313"/>
    </location>
</feature>
<feature type="region of interest" description="Disordered" evidence="1">
    <location>
        <begin position="368"/>
        <end position="418"/>
    </location>
</feature>
<keyword evidence="5" id="KW-1185">Reference proteome</keyword>
<dbReference type="Gene3D" id="1.10.1740.10">
    <property type="match status" value="1"/>
</dbReference>
<dbReference type="Proteomes" id="UP001551482">
    <property type="component" value="Unassembled WGS sequence"/>
</dbReference>
<gene>
    <name evidence="4" type="ORF">AB0C36_25420</name>
</gene>
<evidence type="ECO:0000313" key="4">
    <source>
        <dbReference type="EMBL" id="MEU8136838.1"/>
    </source>
</evidence>
<feature type="domain" description="SCP" evidence="2">
    <location>
        <begin position="426"/>
        <end position="540"/>
    </location>
</feature>
<reference evidence="4 5" key="1">
    <citation type="submission" date="2024-06" db="EMBL/GenBank/DDBJ databases">
        <title>The Natural Products Discovery Center: Release of the First 8490 Sequenced Strains for Exploring Actinobacteria Biosynthetic Diversity.</title>
        <authorList>
            <person name="Kalkreuter E."/>
            <person name="Kautsar S.A."/>
            <person name="Yang D."/>
            <person name="Bader C.D."/>
            <person name="Teijaro C.N."/>
            <person name="Fluegel L."/>
            <person name="Davis C.M."/>
            <person name="Simpson J.R."/>
            <person name="Lauterbach L."/>
            <person name="Steele A.D."/>
            <person name="Gui C."/>
            <person name="Meng S."/>
            <person name="Li G."/>
            <person name="Viehrig K."/>
            <person name="Ye F."/>
            <person name="Su P."/>
            <person name="Kiefer A.F."/>
            <person name="Nichols A."/>
            <person name="Cepeda A.J."/>
            <person name="Yan W."/>
            <person name="Fan B."/>
            <person name="Jiang Y."/>
            <person name="Adhikari A."/>
            <person name="Zheng C.-J."/>
            <person name="Schuster L."/>
            <person name="Cowan T.M."/>
            <person name="Smanski M.J."/>
            <person name="Chevrette M.G."/>
            <person name="De Carvalho L.P.S."/>
            <person name="Shen B."/>
        </authorList>
    </citation>
    <scope>NUCLEOTIDE SEQUENCE [LARGE SCALE GENOMIC DNA]</scope>
    <source>
        <strain evidence="4 5">NPDC048946</strain>
    </source>
</reference>
<dbReference type="Pfam" id="PF00188">
    <property type="entry name" value="CAP"/>
    <property type="match status" value="1"/>
</dbReference>
<feature type="compositionally biased region" description="Pro residues" evidence="1">
    <location>
        <begin position="377"/>
        <end position="414"/>
    </location>
</feature>
<proteinExistence type="predicted"/>
<comment type="caution">
    <text evidence="4">The sequence shown here is derived from an EMBL/GenBank/DDBJ whole genome shotgun (WGS) entry which is preliminary data.</text>
</comment>
<dbReference type="PANTHER" id="PTHR31157:SF1">
    <property type="entry name" value="SCP DOMAIN-CONTAINING PROTEIN"/>
    <property type="match status" value="1"/>
</dbReference>
<dbReference type="NCBIfam" id="TIGR02937">
    <property type="entry name" value="sigma70-ECF"/>
    <property type="match status" value="1"/>
</dbReference>
<dbReference type="InterPro" id="IPR014284">
    <property type="entry name" value="RNA_pol_sigma-70_dom"/>
</dbReference>
<dbReference type="RefSeq" id="WP_358357837.1">
    <property type="nucleotide sequence ID" value="NZ_JBEZFP010000073.1"/>
</dbReference>
<dbReference type="PANTHER" id="PTHR31157">
    <property type="entry name" value="SCP DOMAIN-CONTAINING PROTEIN"/>
    <property type="match status" value="1"/>
</dbReference>
<dbReference type="SUPFAM" id="SSF88946">
    <property type="entry name" value="Sigma2 domain of RNA polymerase sigma factors"/>
    <property type="match status" value="1"/>
</dbReference>
<evidence type="ECO:0000259" key="3">
    <source>
        <dbReference type="Pfam" id="PF04542"/>
    </source>
</evidence>
<evidence type="ECO:0000313" key="5">
    <source>
        <dbReference type="Proteomes" id="UP001551482"/>
    </source>
</evidence>
<protein>
    <submittedName>
        <fullName evidence="4">Sigma-70 family RNA polymerase sigma factor</fullName>
    </submittedName>
</protein>
<dbReference type="SUPFAM" id="SSF55797">
    <property type="entry name" value="PR-1-like"/>
    <property type="match status" value="1"/>
</dbReference>
<organism evidence="4 5">
    <name type="scientific">Streptodolium elevatio</name>
    <dbReference type="NCBI Taxonomy" id="3157996"/>
    <lineage>
        <taxon>Bacteria</taxon>
        <taxon>Bacillati</taxon>
        <taxon>Actinomycetota</taxon>
        <taxon>Actinomycetes</taxon>
        <taxon>Kitasatosporales</taxon>
        <taxon>Streptomycetaceae</taxon>
        <taxon>Streptodolium</taxon>
    </lineage>
</organism>
<evidence type="ECO:0000256" key="1">
    <source>
        <dbReference type="SAM" id="MobiDB-lite"/>
    </source>
</evidence>
<dbReference type="Pfam" id="PF04542">
    <property type="entry name" value="Sigma70_r2"/>
    <property type="match status" value="1"/>
</dbReference>
<dbReference type="Gene3D" id="3.40.33.10">
    <property type="entry name" value="CAP"/>
    <property type="match status" value="1"/>
</dbReference>
<dbReference type="InterPro" id="IPR007627">
    <property type="entry name" value="RNA_pol_sigma70_r2"/>
</dbReference>
<name>A0ABV3DM74_9ACTN</name>
<feature type="region of interest" description="Disordered" evidence="1">
    <location>
        <begin position="265"/>
        <end position="338"/>
    </location>
</feature>
<feature type="domain" description="RNA polymerase sigma-70 region 2" evidence="3">
    <location>
        <begin position="26"/>
        <end position="91"/>
    </location>
</feature>